<feature type="chain" id="PRO_5041939085" evidence="1">
    <location>
        <begin position="19"/>
        <end position="82"/>
    </location>
</feature>
<keyword evidence="1" id="KW-0732">Signal</keyword>
<name>A0AAD3XMY9_NEPGR</name>
<dbReference type="PANTHER" id="PTHR37078">
    <property type="entry name" value="NODULE CYSTEINE-RICH (NCR) SECRETED PEPTIDE"/>
    <property type="match status" value="1"/>
</dbReference>
<proteinExistence type="predicted"/>
<gene>
    <name evidence="2" type="ORF">Nepgr_012026</name>
</gene>
<dbReference type="PANTHER" id="PTHR37078:SF6">
    <property type="entry name" value="NODULE CYSTEINE-RICH (NCR) SECRETED PEPTIDE"/>
    <property type="match status" value="1"/>
</dbReference>
<evidence type="ECO:0000256" key="1">
    <source>
        <dbReference type="SAM" id="SignalP"/>
    </source>
</evidence>
<organism evidence="2 3">
    <name type="scientific">Nepenthes gracilis</name>
    <name type="common">Slender pitcher plant</name>
    <dbReference type="NCBI Taxonomy" id="150966"/>
    <lineage>
        <taxon>Eukaryota</taxon>
        <taxon>Viridiplantae</taxon>
        <taxon>Streptophyta</taxon>
        <taxon>Embryophyta</taxon>
        <taxon>Tracheophyta</taxon>
        <taxon>Spermatophyta</taxon>
        <taxon>Magnoliopsida</taxon>
        <taxon>eudicotyledons</taxon>
        <taxon>Gunneridae</taxon>
        <taxon>Pentapetalae</taxon>
        <taxon>Caryophyllales</taxon>
        <taxon>Nepenthaceae</taxon>
        <taxon>Nepenthes</taxon>
    </lineage>
</organism>
<keyword evidence="3" id="KW-1185">Reference proteome</keyword>
<dbReference type="Proteomes" id="UP001279734">
    <property type="component" value="Unassembled WGS sequence"/>
</dbReference>
<accession>A0AAD3XMY9</accession>
<dbReference type="EMBL" id="BSYO01000009">
    <property type="protein sequence ID" value="GMH10185.1"/>
    <property type="molecule type" value="Genomic_DNA"/>
</dbReference>
<protein>
    <submittedName>
        <fullName evidence="2">Uncharacterized protein</fullName>
    </submittedName>
</protein>
<sequence>MGFHQLSLFIHLLLVITSSSIFPEQGFVRARPLALPPHHPSYSKFYETLGVVCKCCDGVGAECSSRWTGSCSKLQCLPWKFH</sequence>
<evidence type="ECO:0000313" key="3">
    <source>
        <dbReference type="Proteomes" id="UP001279734"/>
    </source>
</evidence>
<reference evidence="2" key="1">
    <citation type="submission" date="2023-05" db="EMBL/GenBank/DDBJ databases">
        <title>Nepenthes gracilis genome sequencing.</title>
        <authorList>
            <person name="Fukushima K."/>
        </authorList>
    </citation>
    <scope>NUCLEOTIDE SEQUENCE</scope>
    <source>
        <strain evidence="2">SING2019-196</strain>
    </source>
</reference>
<comment type="caution">
    <text evidence="2">The sequence shown here is derived from an EMBL/GenBank/DDBJ whole genome shotgun (WGS) entry which is preliminary data.</text>
</comment>
<dbReference type="AlphaFoldDB" id="A0AAD3XMY9"/>
<feature type="signal peptide" evidence="1">
    <location>
        <begin position="1"/>
        <end position="18"/>
    </location>
</feature>
<evidence type="ECO:0000313" key="2">
    <source>
        <dbReference type="EMBL" id="GMH10185.1"/>
    </source>
</evidence>